<keyword evidence="2 5" id="KW-0812">Transmembrane</keyword>
<evidence type="ECO:0000256" key="5">
    <source>
        <dbReference type="SAM" id="Phobius"/>
    </source>
</evidence>
<feature type="transmembrane region" description="Helical" evidence="5">
    <location>
        <begin position="315"/>
        <end position="339"/>
    </location>
</feature>
<feature type="transmembrane region" description="Helical" evidence="5">
    <location>
        <begin position="351"/>
        <end position="370"/>
    </location>
</feature>
<gene>
    <name evidence="7" type="ORF">BASA50_009485</name>
</gene>
<evidence type="ECO:0000256" key="2">
    <source>
        <dbReference type="ARBA" id="ARBA00022692"/>
    </source>
</evidence>
<dbReference type="InterPro" id="IPR008253">
    <property type="entry name" value="Marvel"/>
</dbReference>
<feature type="transmembrane region" description="Helical" evidence="5">
    <location>
        <begin position="280"/>
        <end position="303"/>
    </location>
</feature>
<feature type="domain" description="MARVEL" evidence="6">
    <location>
        <begin position="276"/>
        <end position="427"/>
    </location>
</feature>
<comment type="caution">
    <text evidence="7">The sequence shown here is derived from an EMBL/GenBank/DDBJ whole genome shotgun (WGS) entry which is preliminary data.</text>
</comment>
<evidence type="ECO:0000259" key="6">
    <source>
        <dbReference type="Pfam" id="PF01284"/>
    </source>
</evidence>
<keyword evidence="3 5" id="KW-1133">Transmembrane helix</keyword>
<keyword evidence="4 5" id="KW-0472">Membrane</keyword>
<proteinExistence type="predicted"/>
<evidence type="ECO:0000256" key="3">
    <source>
        <dbReference type="ARBA" id="ARBA00022989"/>
    </source>
</evidence>
<comment type="subcellular location">
    <subcellularLocation>
        <location evidence="1">Membrane</location>
        <topology evidence="1">Multi-pass membrane protein</topology>
    </subcellularLocation>
</comment>
<dbReference type="Pfam" id="PF01284">
    <property type="entry name" value="MARVEL"/>
    <property type="match status" value="1"/>
</dbReference>
<organism evidence="7 8">
    <name type="scientific">Batrachochytrium salamandrivorans</name>
    <dbReference type="NCBI Taxonomy" id="1357716"/>
    <lineage>
        <taxon>Eukaryota</taxon>
        <taxon>Fungi</taxon>
        <taxon>Fungi incertae sedis</taxon>
        <taxon>Chytridiomycota</taxon>
        <taxon>Chytridiomycota incertae sedis</taxon>
        <taxon>Chytridiomycetes</taxon>
        <taxon>Rhizophydiales</taxon>
        <taxon>Rhizophydiales incertae sedis</taxon>
        <taxon>Batrachochytrium</taxon>
    </lineage>
</organism>
<feature type="transmembrane region" description="Helical" evidence="5">
    <location>
        <begin position="407"/>
        <end position="431"/>
    </location>
</feature>
<evidence type="ECO:0000256" key="4">
    <source>
        <dbReference type="ARBA" id="ARBA00023136"/>
    </source>
</evidence>
<reference evidence="7 8" key="1">
    <citation type="submission" date="2021-02" db="EMBL/GenBank/DDBJ databases">
        <title>Variation within the Batrachochytrium salamandrivorans European outbreak.</title>
        <authorList>
            <person name="Kelly M."/>
            <person name="Pasmans F."/>
            <person name="Shea T.P."/>
            <person name="Munoz J.F."/>
            <person name="Carranza S."/>
            <person name="Cuomo C.A."/>
            <person name="Martel A."/>
        </authorList>
    </citation>
    <scope>NUCLEOTIDE SEQUENCE [LARGE SCALE GENOMIC DNA]</scope>
    <source>
        <strain evidence="7 8">AMFP18/2</strain>
    </source>
</reference>
<protein>
    <recommendedName>
        <fullName evidence="6">MARVEL domain-containing protein</fullName>
    </recommendedName>
</protein>
<evidence type="ECO:0000313" key="8">
    <source>
        <dbReference type="Proteomes" id="UP001648503"/>
    </source>
</evidence>
<accession>A0ABQ8F1L6</accession>
<sequence>MEQQDIVETSSTILEATVPSIKREQSHSEEPLPVLDLTLPSVKVSNPTLQCLSPSIETPLGETANVSPLLTNTAGHLQSSALSSDDGLSSGVYETEPLSSGILNASMALGSLGRVNPPAPTLLIANSNFCQDIRKESLTNPASVHLQHHPAYEQQKGLSDAPRHPEHRQIKLLQQERKGTEGIPDSKEDKHMSTASSMILAQSGAKSRYTMSDHEVAAGSNEFAKMPSSKVNGSIEPMGCNGSEMGIDYDGQNTDYDHFLIYTKAVRHPKLLNIIREKRFILRFLQVCLAACAFVGMSITSFWNSYTSSTESGSGLNAMCFTSITSMFVSLCCMLLYAFPAFLGIPPHRHWCFSGVEIFIDAVLAMLWLGASTRLAVYARCPENMFGVAPNGSNTTYLVDISTSNCFAWPFSISTGFCCLILYLVTFTMGIRDWKRQIHAKAIEKYSHVMFARGNWN</sequence>
<keyword evidence="8" id="KW-1185">Reference proteome</keyword>
<name>A0ABQ8F1L6_9FUNG</name>
<evidence type="ECO:0000256" key="1">
    <source>
        <dbReference type="ARBA" id="ARBA00004141"/>
    </source>
</evidence>
<dbReference type="Proteomes" id="UP001648503">
    <property type="component" value="Unassembled WGS sequence"/>
</dbReference>
<evidence type="ECO:0000313" key="7">
    <source>
        <dbReference type="EMBL" id="KAH6590223.1"/>
    </source>
</evidence>
<dbReference type="EMBL" id="JAFCIX010000435">
    <property type="protein sequence ID" value="KAH6590223.1"/>
    <property type="molecule type" value="Genomic_DNA"/>
</dbReference>